<evidence type="ECO:0000256" key="1">
    <source>
        <dbReference type="SAM" id="MobiDB-lite"/>
    </source>
</evidence>
<sequence>MNREYQDGNSIYRNGALHTMNSNALVPSSSILFNKNGSIVQNINTSVARMASPTSDSGAVNSFPNLPPSLDAMDHPLRQDSPNHNSNGNPHKEVALSVSSHSQEEVEDPLRVSVAVVRDRQVFLFTAGTSVYSYAFAQQVVTELAGNVMAVPDSG</sequence>
<feature type="compositionally biased region" description="Polar residues" evidence="1">
    <location>
        <begin position="80"/>
        <end position="89"/>
    </location>
</feature>
<keyword evidence="3" id="KW-1185">Reference proteome</keyword>
<feature type="compositionally biased region" description="Polar residues" evidence="1">
    <location>
        <begin position="51"/>
        <end position="64"/>
    </location>
</feature>
<gene>
    <name evidence="2" type="ORF">ADEAN_000762800</name>
</gene>
<proteinExistence type="predicted"/>
<protein>
    <submittedName>
        <fullName evidence="2">Uncharacterized protein</fullName>
    </submittedName>
</protein>
<dbReference type="Proteomes" id="UP000515908">
    <property type="component" value="Chromosome 16"/>
</dbReference>
<dbReference type="EMBL" id="LR877160">
    <property type="protein sequence ID" value="CAD2220113.1"/>
    <property type="molecule type" value="Genomic_DNA"/>
</dbReference>
<evidence type="ECO:0000313" key="3">
    <source>
        <dbReference type="Proteomes" id="UP000515908"/>
    </source>
</evidence>
<reference evidence="2 3" key="1">
    <citation type="submission" date="2020-08" db="EMBL/GenBank/DDBJ databases">
        <authorList>
            <person name="Newling K."/>
            <person name="Davey J."/>
            <person name="Forrester S."/>
        </authorList>
    </citation>
    <scope>NUCLEOTIDE SEQUENCE [LARGE SCALE GENOMIC DNA]</scope>
    <source>
        <strain evidence="3">Crithidia deanei Carvalho (ATCC PRA-265)</strain>
    </source>
</reference>
<organism evidence="2 3">
    <name type="scientific">Angomonas deanei</name>
    <dbReference type="NCBI Taxonomy" id="59799"/>
    <lineage>
        <taxon>Eukaryota</taxon>
        <taxon>Discoba</taxon>
        <taxon>Euglenozoa</taxon>
        <taxon>Kinetoplastea</taxon>
        <taxon>Metakinetoplastina</taxon>
        <taxon>Trypanosomatida</taxon>
        <taxon>Trypanosomatidae</taxon>
        <taxon>Strigomonadinae</taxon>
        <taxon>Angomonas</taxon>
    </lineage>
</organism>
<name>A0A7G2CNE2_9TRYP</name>
<accession>A0A7G2CNE2</accession>
<dbReference type="AlphaFoldDB" id="A0A7G2CNE2"/>
<feature type="region of interest" description="Disordered" evidence="1">
    <location>
        <begin position="51"/>
        <end position="93"/>
    </location>
</feature>
<evidence type="ECO:0000313" key="2">
    <source>
        <dbReference type="EMBL" id="CAD2220113.1"/>
    </source>
</evidence>
<dbReference type="VEuPathDB" id="TriTrypDB:ADEAN_000762800"/>